<dbReference type="InterPro" id="IPR036318">
    <property type="entry name" value="FAD-bd_PCMH-like_sf"/>
</dbReference>
<reference evidence="13 14" key="1">
    <citation type="submission" date="2016-10" db="EMBL/GenBank/DDBJ databases">
        <authorList>
            <person name="de Groot N.N."/>
        </authorList>
    </citation>
    <scope>NUCLEOTIDE SEQUENCE [LARGE SCALE GENOMIC DNA]</scope>
    <source>
        <strain evidence="13 14">DSM 20475</strain>
    </source>
</reference>
<evidence type="ECO:0000256" key="10">
    <source>
        <dbReference type="SAM" id="Phobius"/>
    </source>
</evidence>
<dbReference type="SUPFAM" id="SSF56176">
    <property type="entry name" value="FAD-binding/transporter-associated domain-like"/>
    <property type="match status" value="1"/>
</dbReference>
<feature type="transmembrane region" description="Helical" evidence="10">
    <location>
        <begin position="75"/>
        <end position="98"/>
    </location>
</feature>
<evidence type="ECO:0000256" key="6">
    <source>
        <dbReference type="ARBA" id="ARBA00023122"/>
    </source>
</evidence>
<accession>A0A1G6SL19</accession>
<dbReference type="RefSeq" id="WP_091791021.1">
    <property type="nucleotide sequence ID" value="NZ_FNAF01000001.1"/>
</dbReference>
<protein>
    <submittedName>
        <fullName evidence="13">Putative hemolysin</fullName>
    </submittedName>
</protein>
<keyword evidence="3 9" id="KW-0812">Transmembrane</keyword>
<gene>
    <name evidence="13" type="ORF">SAMN04489866_101346</name>
</gene>
<feature type="domain" description="CBS" evidence="11">
    <location>
        <begin position="292"/>
        <end position="349"/>
    </location>
</feature>
<dbReference type="InterPro" id="IPR046342">
    <property type="entry name" value="CBS_dom_sf"/>
</dbReference>
<comment type="similarity">
    <text evidence="2">Belongs to the UPF0053 family.</text>
</comment>
<evidence type="ECO:0000313" key="13">
    <source>
        <dbReference type="EMBL" id="SDD16806.1"/>
    </source>
</evidence>
<comment type="subcellular location">
    <subcellularLocation>
        <location evidence="1">Membrane</location>
        <topology evidence="1">Multi-pass membrane protein</topology>
    </subcellularLocation>
</comment>
<organism evidence="13 14">
    <name type="scientific">Peptococcus niger</name>
    <dbReference type="NCBI Taxonomy" id="2741"/>
    <lineage>
        <taxon>Bacteria</taxon>
        <taxon>Bacillati</taxon>
        <taxon>Bacillota</taxon>
        <taxon>Clostridia</taxon>
        <taxon>Eubacteriales</taxon>
        <taxon>Peptococcaceae</taxon>
        <taxon>Peptococcus</taxon>
    </lineage>
</organism>
<dbReference type="SMART" id="SM01091">
    <property type="entry name" value="CorC_HlyC"/>
    <property type="match status" value="1"/>
</dbReference>
<evidence type="ECO:0000313" key="14">
    <source>
        <dbReference type="Proteomes" id="UP000198995"/>
    </source>
</evidence>
<dbReference type="PROSITE" id="PS51846">
    <property type="entry name" value="CNNM"/>
    <property type="match status" value="1"/>
</dbReference>
<evidence type="ECO:0000256" key="1">
    <source>
        <dbReference type="ARBA" id="ARBA00004141"/>
    </source>
</evidence>
<dbReference type="GO" id="GO:0050660">
    <property type="term" value="F:flavin adenine dinucleotide binding"/>
    <property type="evidence" value="ECO:0007669"/>
    <property type="project" value="InterPro"/>
</dbReference>
<dbReference type="STRING" id="2741.SAMN04489866_101346"/>
<dbReference type="AlphaFoldDB" id="A0A1G6SL19"/>
<evidence type="ECO:0000259" key="11">
    <source>
        <dbReference type="PROSITE" id="PS51371"/>
    </source>
</evidence>
<dbReference type="PANTHER" id="PTHR22777">
    <property type="entry name" value="HEMOLYSIN-RELATED"/>
    <property type="match status" value="1"/>
</dbReference>
<sequence length="447" mass="50935">MGDDPGSPQLAYWLVLIILFVIHVFLAASEMAIVSSDKGKLQDQAEDGDRRAQRLLTLLGTPSRLITAIHMTMNVISLGIAALLTVHFSPLVGVWLAAKTGIPYLYNITLMLMLFIISFLMLTFGESIPKRIVLQAPERFAFTANWFLAMLALVTKPFLRCMSGTTNTALRLLGFDATRTEERVTREEIRSIVEVGQEQGVINPHEREMIDSVISFDDKQAEEVMTARTEVFMIDITDPLEHYISEMLSLKYSRIPVYEDNPDNIIGILYLKDFFIQAYKKRSFSDVNIRGILRPAYLIPERKNINDLFCEMQDNQRHMALLIDEYGGFSGLVTMEDLIEEIVGDIDDEYDHDEPDIYPTGENTYHVHGTISIKEFNSEIGSDIDEDSDDFDTIGGFLINMLDYIPEDGERPVVEVDNLIFHILRVEEKRIKDIRVRILPDSHEDEA</sequence>
<dbReference type="SMART" id="SM00116">
    <property type="entry name" value="CBS"/>
    <property type="match status" value="2"/>
</dbReference>
<dbReference type="PROSITE" id="PS51371">
    <property type="entry name" value="CBS"/>
    <property type="match status" value="2"/>
</dbReference>
<feature type="transmembrane region" description="Helical" evidence="10">
    <location>
        <begin position="104"/>
        <end position="128"/>
    </location>
</feature>
<proteinExistence type="inferred from homology"/>
<dbReference type="GO" id="GO:0005886">
    <property type="term" value="C:plasma membrane"/>
    <property type="evidence" value="ECO:0007669"/>
    <property type="project" value="TreeGrafter"/>
</dbReference>
<dbReference type="Pfam" id="PF03471">
    <property type="entry name" value="CorC_HlyC"/>
    <property type="match status" value="1"/>
</dbReference>
<evidence type="ECO:0000256" key="5">
    <source>
        <dbReference type="ARBA" id="ARBA00022989"/>
    </source>
</evidence>
<evidence type="ECO:0000256" key="3">
    <source>
        <dbReference type="ARBA" id="ARBA00022692"/>
    </source>
</evidence>
<evidence type="ECO:0000256" key="7">
    <source>
        <dbReference type="ARBA" id="ARBA00023136"/>
    </source>
</evidence>
<dbReference type="FunFam" id="3.10.580.10:FF:000002">
    <property type="entry name" value="Magnesium/cobalt efflux protein CorC"/>
    <property type="match status" value="1"/>
</dbReference>
<dbReference type="Pfam" id="PF00571">
    <property type="entry name" value="CBS"/>
    <property type="match status" value="2"/>
</dbReference>
<dbReference type="InterPro" id="IPR002550">
    <property type="entry name" value="CNNM"/>
</dbReference>
<dbReference type="Gene3D" id="3.30.465.10">
    <property type="match status" value="1"/>
</dbReference>
<feature type="domain" description="CNNM transmembrane" evidence="12">
    <location>
        <begin position="5"/>
        <end position="206"/>
    </location>
</feature>
<dbReference type="SUPFAM" id="SSF54631">
    <property type="entry name" value="CBS-domain pair"/>
    <property type="match status" value="1"/>
</dbReference>
<keyword evidence="5 9" id="KW-1133">Transmembrane helix</keyword>
<feature type="domain" description="CBS" evidence="11">
    <location>
        <begin position="225"/>
        <end position="284"/>
    </location>
</feature>
<dbReference type="OrthoDB" id="9798188at2"/>
<dbReference type="InterPro" id="IPR016169">
    <property type="entry name" value="FAD-bd_PCMH_sub2"/>
</dbReference>
<keyword evidence="14" id="KW-1185">Reference proteome</keyword>
<evidence type="ECO:0000256" key="8">
    <source>
        <dbReference type="PROSITE-ProRule" id="PRU00703"/>
    </source>
</evidence>
<dbReference type="Pfam" id="PF01595">
    <property type="entry name" value="CNNM"/>
    <property type="match status" value="1"/>
</dbReference>
<dbReference type="InterPro" id="IPR044751">
    <property type="entry name" value="Ion_transp-like_CBS"/>
</dbReference>
<dbReference type="InterPro" id="IPR000644">
    <property type="entry name" value="CBS_dom"/>
</dbReference>
<name>A0A1G6SL19_PEPNI</name>
<keyword evidence="7 9" id="KW-0472">Membrane</keyword>
<keyword evidence="4" id="KW-0677">Repeat</keyword>
<dbReference type="CDD" id="cd04590">
    <property type="entry name" value="CBS_pair_CorC_HlyC_assoc"/>
    <property type="match status" value="1"/>
</dbReference>
<evidence type="ECO:0000256" key="2">
    <source>
        <dbReference type="ARBA" id="ARBA00006337"/>
    </source>
</evidence>
<feature type="transmembrane region" description="Helical" evidence="10">
    <location>
        <begin position="12"/>
        <end position="34"/>
    </location>
</feature>
<dbReference type="EMBL" id="FNAF01000001">
    <property type="protein sequence ID" value="SDD16806.1"/>
    <property type="molecule type" value="Genomic_DNA"/>
</dbReference>
<keyword evidence="6 8" id="KW-0129">CBS domain</keyword>
<dbReference type="PANTHER" id="PTHR22777:SF17">
    <property type="entry name" value="UPF0053 PROTEIN SLL0260"/>
    <property type="match status" value="1"/>
</dbReference>
<evidence type="ECO:0000256" key="4">
    <source>
        <dbReference type="ARBA" id="ARBA00022737"/>
    </source>
</evidence>
<evidence type="ECO:0000259" key="12">
    <source>
        <dbReference type="PROSITE" id="PS51846"/>
    </source>
</evidence>
<evidence type="ECO:0000256" key="9">
    <source>
        <dbReference type="PROSITE-ProRule" id="PRU01193"/>
    </source>
</evidence>
<dbReference type="Proteomes" id="UP000198995">
    <property type="component" value="Unassembled WGS sequence"/>
</dbReference>
<dbReference type="InterPro" id="IPR005170">
    <property type="entry name" value="Transptr-assoc_dom"/>
</dbReference>
<dbReference type="Gene3D" id="3.10.580.10">
    <property type="entry name" value="CBS-domain"/>
    <property type="match status" value="1"/>
</dbReference>